<dbReference type="EMBL" id="BAAABV010000028">
    <property type="protein sequence ID" value="GAA0318974.1"/>
    <property type="molecule type" value="Genomic_DNA"/>
</dbReference>
<organism evidence="1 2">
    <name type="scientific">Streptomyces polychromogenes</name>
    <dbReference type="NCBI Taxonomy" id="67342"/>
    <lineage>
        <taxon>Bacteria</taxon>
        <taxon>Bacillati</taxon>
        <taxon>Actinomycetota</taxon>
        <taxon>Actinomycetes</taxon>
        <taxon>Kitasatosporales</taxon>
        <taxon>Streptomycetaceae</taxon>
        <taxon>Streptomyces</taxon>
    </lineage>
</organism>
<dbReference type="PANTHER" id="PTHR41775">
    <property type="entry name" value="SECRETED PROTEIN-RELATED"/>
    <property type="match status" value="1"/>
</dbReference>
<dbReference type="Proteomes" id="UP001501867">
    <property type="component" value="Unassembled WGS sequence"/>
</dbReference>
<evidence type="ECO:0008006" key="3">
    <source>
        <dbReference type="Google" id="ProtNLM"/>
    </source>
</evidence>
<dbReference type="PANTHER" id="PTHR41775:SF1">
    <property type="entry name" value="PEPTIDASE M6-LIKE DOMAIN-CONTAINING PROTEIN"/>
    <property type="match status" value="1"/>
</dbReference>
<keyword evidence="2" id="KW-1185">Reference proteome</keyword>
<evidence type="ECO:0000313" key="2">
    <source>
        <dbReference type="Proteomes" id="UP001501867"/>
    </source>
</evidence>
<gene>
    <name evidence="1" type="ORF">GCM10010302_67620</name>
</gene>
<accession>A0ABP3FJG5</accession>
<name>A0ABP3FJG5_9ACTN</name>
<sequence length="98" mass="10900">MTFGQDMWHWGAKLVAHETAHTFGLPDLYAFEASSDAHRFIGGWDVMGLIGGRGSQFFAWHSWKLGWTGDGQVVCRATKGSDTVYLTAVEYGSGTKWR</sequence>
<proteinExistence type="predicted"/>
<reference evidence="2" key="1">
    <citation type="journal article" date="2019" name="Int. J. Syst. Evol. Microbiol.">
        <title>The Global Catalogue of Microorganisms (GCM) 10K type strain sequencing project: providing services to taxonomists for standard genome sequencing and annotation.</title>
        <authorList>
            <consortium name="The Broad Institute Genomics Platform"/>
            <consortium name="The Broad Institute Genome Sequencing Center for Infectious Disease"/>
            <person name="Wu L."/>
            <person name="Ma J."/>
        </authorList>
    </citation>
    <scope>NUCLEOTIDE SEQUENCE [LARGE SCALE GENOMIC DNA]</scope>
    <source>
        <strain evidence="2">JCM 4505</strain>
    </source>
</reference>
<comment type="caution">
    <text evidence="1">The sequence shown here is derived from an EMBL/GenBank/DDBJ whole genome shotgun (WGS) entry which is preliminary data.</text>
</comment>
<protein>
    <recommendedName>
        <fullName evidence="3">Peptidase M6-like domain-containing protein</fullName>
    </recommendedName>
</protein>
<evidence type="ECO:0000313" key="1">
    <source>
        <dbReference type="EMBL" id="GAA0318974.1"/>
    </source>
</evidence>
<dbReference type="RefSeq" id="WP_344167819.1">
    <property type="nucleotide sequence ID" value="NZ_BAAABV010000028.1"/>
</dbReference>